<evidence type="ECO:0000256" key="8">
    <source>
        <dbReference type="ARBA" id="ARBA00023136"/>
    </source>
</evidence>
<keyword evidence="6 9" id="KW-0256">Endoplasmic reticulum</keyword>
<dbReference type="Proteomes" id="UP001176961">
    <property type="component" value="Unassembled WGS sequence"/>
</dbReference>
<dbReference type="AlphaFoldDB" id="A0AA36H992"/>
<comment type="caution">
    <text evidence="12">The sequence shown here is derived from an EMBL/GenBank/DDBJ whole genome shotgun (WGS) entry which is preliminary data.</text>
</comment>
<comment type="function">
    <text evidence="9">Subunit of the oligosaccharyl transferase (OST) complex that catalyzes the initial transfer of a defined glycan (Glc(3)Man(9)GlcNAc(2) in eukaryotes) from the lipid carrier dolichol-pyrophosphate to an asparagine residue within an Asn-X-Ser/Thr consensus motif in nascent polypeptide chains, the first step in protein N-glycosylation. N-glycosylation occurs cotranslationally and the complex associates with the Sec61 complex at the channel-forming translocon complex that mediates protein translocation across the endoplasmic reticulum (ER).</text>
</comment>
<feature type="transmembrane region" description="Helical" evidence="9">
    <location>
        <begin position="409"/>
        <end position="432"/>
    </location>
</feature>
<proteinExistence type="inferred from homology"/>
<organism evidence="12 13">
    <name type="scientific">Cylicocyclus nassatus</name>
    <name type="common">Nematode worm</name>
    <dbReference type="NCBI Taxonomy" id="53992"/>
    <lineage>
        <taxon>Eukaryota</taxon>
        <taxon>Metazoa</taxon>
        <taxon>Ecdysozoa</taxon>
        <taxon>Nematoda</taxon>
        <taxon>Chromadorea</taxon>
        <taxon>Rhabditida</taxon>
        <taxon>Rhabditina</taxon>
        <taxon>Rhabditomorpha</taxon>
        <taxon>Strongyloidea</taxon>
        <taxon>Strongylidae</taxon>
        <taxon>Cylicocyclus</taxon>
    </lineage>
</organism>
<comment type="similarity">
    <text evidence="3 9">Belongs to the DDOST 48 kDa subunit family.</text>
</comment>
<evidence type="ECO:0000256" key="3">
    <source>
        <dbReference type="ARBA" id="ARBA00008743"/>
    </source>
</evidence>
<evidence type="ECO:0000313" key="12">
    <source>
        <dbReference type="EMBL" id="CAJ0606116.1"/>
    </source>
</evidence>
<keyword evidence="8 9" id="KW-0472">Membrane</keyword>
<keyword evidence="7 9" id="KW-1133">Transmembrane helix</keyword>
<evidence type="ECO:0000259" key="11">
    <source>
        <dbReference type="Pfam" id="PF23358"/>
    </source>
</evidence>
<evidence type="ECO:0000256" key="9">
    <source>
        <dbReference type="RuleBase" id="RU361142"/>
    </source>
</evidence>
<reference evidence="12" key="1">
    <citation type="submission" date="2023-07" db="EMBL/GenBank/DDBJ databases">
        <authorList>
            <consortium name="CYATHOMIX"/>
        </authorList>
    </citation>
    <scope>NUCLEOTIDE SEQUENCE</scope>
    <source>
        <strain evidence="12">N/A</strain>
    </source>
</reference>
<evidence type="ECO:0000256" key="7">
    <source>
        <dbReference type="ARBA" id="ARBA00022989"/>
    </source>
</evidence>
<feature type="signal peptide" evidence="9">
    <location>
        <begin position="1"/>
        <end position="25"/>
    </location>
</feature>
<name>A0AA36H992_CYLNA</name>
<evidence type="ECO:0000256" key="2">
    <source>
        <dbReference type="ARBA" id="ARBA00004922"/>
    </source>
</evidence>
<comment type="pathway">
    <text evidence="2 9">Protein modification; protein glycosylation.</text>
</comment>
<dbReference type="GO" id="GO:0008250">
    <property type="term" value="C:oligosaccharyltransferase complex"/>
    <property type="evidence" value="ECO:0007669"/>
    <property type="project" value="TreeGrafter"/>
</dbReference>
<comment type="subcellular location">
    <subcellularLocation>
        <location evidence="1 9">Endoplasmic reticulum membrane</location>
        <topology evidence="1 9">Single-pass type I membrane protein</topology>
    </subcellularLocation>
</comment>
<keyword evidence="9" id="KW-0732">Signal</keyword>
<dbReference type="Pfam" id="PF03345">
    <property type="entry name" value="OST48_N"/>
    <property type="match status" value="1"/>
</dbReference>
<feature type="chain" id="PRO_5041487083" description="Dolichyl-diphosphooligosaccharide--protein glycosyltransferase 48 kDa subunit" evidence="9">
    <location>
        <begin position="26"/>
        <end position="447"/>
    </location>
</feature>
<dbReference type="InterPro" id="IPR055457">
    <property type="entry name" value="OST48_N"/>
</dbReference>
<dbReference type="InterPro" id="IPR005013">
    <property type="entry name" value="DDOST_48_kDa_subunit"/>
</dbReference>
<dbReference type="PANTHER" id="PTHR10830">
    <property type="entry name" value="DOLICHYL-DIPHOSPHOOLIGOSACCHARIDE--PROTEIN GLYCOSYLTRANSFERASE 48 KDA SUBUNIT"/>
    <property type="match status" value="1"/>
</dbReference>
<accession>A0AA36H992</accession>
<evidence type="ECO:0000256" key="5">
    <source>
        <dbReference type="ARBA" id="ARBA00022692"/>
    </source>
</evidence>
<evidence type="ECO:0000259" key="10">
    <source>
        <dbReference type="Pfam" id="PF03345"/>
    </source>
</evidence>
<evidence type="ECO:0000256" key="6">
    <source>
        <dbReference type="ARBA" id="ARBA00022824"/>
    </source>
</evidence>
<sequence length="447" mass="50297">MKSLHVCCLMRVLILIPALLSVVAADRILVLLESLSAREKYSLFFMSLEERGHQLFYAAADDPTVSILQYGMKAYDHLIIFSPSVEEFGGSLNVNAINKFLDDDGNILVAGGPHLGQGIRKLALENGFEFDDTKTMVIDHVNYDTHLDDGYHTTIVATKEQLIDAQLLTGGSELKPILYKGIGMVSHSKSNKLRLEVLRGTYTTYSFDPKSPVDEYPAAIGQQVVLVGAVQARNNARVVFTGSVDMFSDEYLSADVHHFAKGATASRCGNLELVVALSRWAFGESGILRVAKVEHRLVGSKKKNPREYTIMDEVVYEIEIDEYLDGEWQPFGAKDVQLEFVRIDPFIRTTLKNENGRFTARFKIPDVYGVYKFLVDYNRLGYTHLRDVKQVSVLPLKHTQYERFIRSAYPYYASSLSMMVGVVLFSFVFLYYKEPTKVATTAAKKTN</sequence>
<feature type="domain" description="OST48 middle" evidence="11">
    <location>
        <begin position="301"/>
        <end position="432"/>
    </location>
</feature>
<dbReference type="PANTHER" id="PTHR10830:SF0">
    <property type="entry name" value="DOLICHYL-DIPHOSPHOOLIGOSACCHARIDE--PROTEIN GLYCOSYLTRANSFERASE 48 KDA SUBUNIT"/>
    <property type="match status" value="1"/>
</dbReference>
<evidence type="ECO:0000313" key="13">
    <source>
        <dbReference type="Proteomes" id="UP001176961"/>
    </source>
</evidence>
<gene>
    <name evidence="12" type="ORF">CYNAS_LOCUS18099</name>
</gene>
<keyword evidence="13" id="KW-1185">Reference proteome</keyword>
<evidence type="ECO:0000256" key="1">
    <source>
        <dbReference type="ARBA" id="ARBA00004115"/>
    </source>
</evidence>
<dbReference type="Pfam" id="PF23358">
    <property type="entry name" value="OST48_MD"/>
    <property type="match status" value="1"/>
</dbReference>
<dbReference type="InterPro" id="IPR055459">
    <property type="entry name" value="OST48_MD"/>
</dbReference>
<dbReference type="EMBL" id="CATQJL010000316">
    <property type="protein sequence ID" value="CAJ0606116.1"/>
    <property type="molecule type" value="Genomic_DNA"/>
</dbReference>
<evidence type="ECO:0000256" key="4">
    <source>
        <dbReference type="ARBA" id="ARBA00013350"/>
    </source>
</evidence>
<dbReference type="GO" id="GO:0018279">
    <property type="term" value="P:protein N-linked glycosylation via asparagine"/>
    <property type="evidence" value="ECO:0007669"/>
    <property type="project" value="UniProtKB-UniRule"/>
</dbReference>
<comment type="subunit">
    <text evidence="9">Component of the oligosaccharyltransferase (OST) complex.</text>
</comment>
<keyword evidence="5 9" id="KW-0812">Transmembrane</keyword>
<feature type="domain" description="OST48 N-terminal" evidence="10">
    <location>
        <begin position="27"/>
        <end position="281"/>
    </location>
</feature>
<protein>
    <recommendedName>
        <fullName evidence="4 9">Dolichyl-diphosphooligosaccharide--protein glycosyltransferase 48 kDa subunit</fullName>
        <shortName evidence="9">Oligosaccharyl transferase 48 kDa subunit</shortName>
    </recommendedName>
</protein>